<feature type="compositionally biased region" description="Basic and acidic residues" evidence="1">
    <location>
        <begin position="17"/>
        <end position="32"/>
    </location>
</feature>
<organism evidence="2 3">
    <name type="scientific">Aspergillus brasiliensis (strain CBS 101740 / IMI 381727 / IBT 21946)</name>
    <dbReference type="NCBI Taxonomy" id="767769"/>
    <lineage>
        <taxon>Eukaryota</taxon>
        <taxon>Fungi</taxon>
        <taxon>Dikarya</taxon>
        <taxon>Ascomycota</taxon>
        <taxon>Pezizomycotina</taxon>
        <taxon>Eurotiomycetes</taxon>
        <taxon>Eurotiomycetidae</taxon>
        <taxon>Eurotiales</taxon>
        <taxon>Aspergillaceae</taxon>
        <taxon>Aspergillus</taxon>
        <taxon>Aspergillus subgen. Circumdati</taxon>
    </lineage>
</organism>
<evidence type="ECO:0000313" key="3">
    <source>
        <dbReference type="Proteomes" id="UP000184499"/>
    </source>
</evidence>
<evidence type="ECO:0000256" key="1">
    <source>
        <dbReference type="SAM" id="MobiDB-lite"/>
    </source>
</evidence>
<dbReference type="VEuPathDB" id="FungiDB:ASPBRDRAFT_37937"/>
<dbReference type="EMBL" id="KV878680">
    <property type="protein sequence ID" value="OJJ75646.1"/>
    <property type="molecule type" value="Genomic_DNA"/>
</dbReference>
<proteinExistence type="predicted"/>
<protein>
    <submittedName>
        <fullName evidence="2">Uncharacterized protein</fullName>
    </submittedName>
</protein>
<dbReference type="GeneID" id="93576325"/>
<gene>
    <name evidence="2" type="ORF">ASPBRDRAFT_37937</name>
</gene>
<dbReference type="AlphaFoldDB" id="A0A1L9UVL3"/>
<keyword evidence="3" id="KW-1185">Reference proteome</keyword>
<feature type="region of interest" description="Disordered" evidence="1">
    <location>
        <begin position="17"/>
        <end position="37"/>
    </location>
</feature>
<dbReference type="OrthoDB" id="4224309at2759"/>
<name>A0A1L9UVL3_ASPBC</name>
<sequence>MSTHRLTEQNLFIHDQTIDINRDREQKQDNIQKQKQNKIPPWLTTLLSTERMHKLNAQLALNLSQPPSNTTDHTTNNNNPSTKGMNMNIDIDADIQHITNALSSLPRHDPLFSNFKLLEDTITTHVHDHHQENHNHNANPIPLERFLTPGSSDPYYIVERALEEVGIPFGNLDSAELRGAVARENVDAVGRARVDLGADSVCEERRLGRTI</sequence>
<dbReference type="Proteomes" id="UP000184499">
    <property type="component" value="Unassembled WGS sequence"/>
</dbReference>
<reference evidence="3" key="1">
    <citation type="journal article" date="2017" name="Genome Biol.">
        <title>Comparative genomics reveals high biological diversity and specific adaptations in the industrially and medically important fungal genus Aspergillus.</title>
        <authorList>
            <person name="de Vries R.P."/>
            <person name="Riley R."/>
            <person name="Wiebenga A."/>
            <person name="Aguilar-Osorio G."/>
            <person name="Amillis S."/>
            <person name="Uchima C.A."/>
            <person name="Anderluh G."/>
            <person name="Asadollahi M."/>
            <person name="Askin M."/>
            <person name="Barry K."/>
            <person name="Battaglia E."/>
            <person name="Bayram O."/>
            <person name="Benocci T."/>
            <person name="Braus-Stromeyer S.A."/>
            <person name="Caldana C."/>
            <person name="Canovas D."/>
            <person name="Cerqueira G.C."/>
            <person name="Chen F."/>
            <person name="Chen W."/>
            <person name="Choi C."/>
            <person name="Clum A."/>
            <person name="Dos Santos R.A."/>
            <person name="Damasio A.R."/>
            <person name="Diallinas G."/>
            <person name="Emri T."/>
            <person name="Fekete E."/>
            <person name="Flipphi M."/>
            <person name="Freyberg S."/>
            <person name="Gallo A."/>
            <person name="Gournas C."/>
            <person name="Habgood R."/>
            <person name="Hainaut M."/>
            <person name="Harispe M.L."/>
            <person name="Henrissat B."/>
            <person name="Hilden K.S."/>
            <person name="Hope R."/>
            <person name="Hossain A."/>
            <person name="Karabika E."/>
            <person name="Karaffa L."/>
            <person name="Karanyi Z."/>
            <person name="Krasevec N."/>
            <person name="Kuo A."/>
            <person name="Kusch H."/>
            <person name="LaButti K."/>
            <person name="Lagendijk E.L."/>
            <person name="Lapidus A."/>
            <person name="Levasseur A."/>
            <person name="Lindquist E."/>
            <person name="Lipzen A."/>
            <person name="Logrieco A.F."/>
            <person name="MacCabe A."/>
            <person name="Maekelae M.R."/>
            <person name="Malavazi I."/>
            <person name="Melin P."/>
            <person name="Meyer V."/>
            <person name="Mielnichuk N."/>
            <person name="Miskei M."/>
            <person name="Molnar A.P."/>
            <person name="Mule G."/>
            <person name="Ngan C.Y."/>
            <person name="Orejas M."/>
            <person name="Orosz E."/>
            <person name="Ouedraogo J.P."/>
            <person name="Overkamp K.M."/>
            <person name="Park H.-S."/>
            <person name="Perrone G."/>
            <person name="Piumi F."/>
            <person name="Punt P.J."/>
            <person name="Ram A.F."/>
            <person name="Ramon A."/>
            <person name="Rauscher S."/>
            <person name="Record E."/>
            <person name="Riano-Pachon D.M."/>
            <person name="Robert V."/>
            <person name="Roehrig J."/>
            <person name="Ruller R."/>
            <person name="Salamov A."/>
            <person name="Salih N.S."/>
            <person name="Samson R.A."/>
            <person name="Sandor E."/>
            <person name="Sanguinetti M."/>
            <person name="Schuetze T."/>
            <person name="Sepcic K."/>
            <person name="Shelest E."/>
            <person name="Sherlock G."/>
            <person name="Sophianopoulou V."/>
            <person name="Squina F.M."/>
            <person name="Sun H."/>
            <person name="Susca A."/>
            <person name="Todd R.B."/>
            <person name="Tsang A."/>
            <person name="Unkles S.E."/>
            <person name="van de Wiele N."/>
            <person name="van Rossen-Uffink D."/>
            <person name="Oliveira J.V."/>
            <person name="Vesth T.C."/>
            <person name="Visser J."/>
            <person name="Yu J.-H."/>
            <person name="Zhou M."/>
            <person name="Andersen M.R."/>
            <person name="Archer D.B."/>
            <person name="Baker S.E."/>
            <person name="Benoit I."/>
            <person name="Brakhage A.A."/>
            <person name="Braus G.H."/>
            <person name="Fischer R."/>
            <person name="Frisvad J.C."/>
            <person name="Goldman G.H."/>
            <person name="Houbraken J."/>
            <person name="Oakley B."/>
            <person name="Pocsi I."/>
            <person name="Scazzocchio C."/>
            <person name="Seiboth B."/>
            <person name="vanKuyk P.A."/>
            <person name="Wortman J."/>
            <person name="Dyer P.S."/>
            <person name="Grigoriev I.V."/>
        </authorList>
    </citation>
    <scope>NUCLEOTIDE SEQUENCE [LARGE SCALE GENOMIC DNA]</scope>
    <source>
        <strain evidence="3">CBS 101740 / IMI 381727 / IBT 21946</strain>
    </source>
</reference>
<accession>A0A1L9UVL3</accession>
<evidence type="ECO:0000313" key="2">
    <source>
        <dbReference type="EMBL" id="OJJ75646.1"/>
    </source>
</evidence>
<feature type="compositionally biased region" description="Low complexity" evidence="1">
    <location>
        <begin position="66"/>
        <end position="82"/>
    </location>
</feature>
<feature type="region of interest" description="Disordered" evidence="1">
    <location>
        <begin position="63"/>
        <end position="83"/>
    </location>
</feature>
<dbReference type="RefSeq" id="XP_067482893.1">
    <property type="nucleotide sequence ID" value="XM_067623837.1"/>
</dbReference>
<dbReference type="STRING" id="767769.A0A1L9UVL3"/>